<keyword evidence="14" id="KW-0131">Cell cycle</keyword>
<feature type="domain" description="PAS" evidence="21">
    <location>
        <begin position="14"/>
        <end position="97"/>
    </location>
</feature>
<evidence type="ECO:0000256" key="3">
    <source>
        <dbReference type="ARBA" id="ARBA00012438"/>
    </source>
</evidence>
<dbReference type="SUPFAM" id="SSF47384">
    <property type="entry name" value="Homodimeric domain of signal transducing histidine kinase"/>
    <property type="match status" value="1"/>
</dbReference>
<dbReference type="Gene3D" id="1.20.120.160">
    <property type="entry name" value="HPT domain"/>
    <property type="match status" value="1"/>
</dbReference>
<dbReference type="Pfam" id="PF08448">
    <property type="entry name" value="PAS_4"/>
    <property type="match status" value="2"/>
</dbReference>
<feature type="modified residue" description="4-aspartylphosphate" evidence="16">
    <location>
        <position position="720"/>
    </location>
</feature>
<dbReference type="NCBIfam" id="TIGR00229">
    <property type="entry name" value="sensory_box"/>
    <property type="match status" value="2"/>
</dbReference>
<dbReference type="InterPro" id="IPR003661">
    <property type="entry name" value="HisK_dim/P_dom"/>
</dbReference>
<dbReference type="RefSeq" id="WP_150077190.1">
    <property type="nucleotide sequence ID" value="NZ_VWOX01000007.1"/>
</dbReference>
<reference evidence="24 25" key="1">
    <citation type="submission" date="2019-08" db="EMBL/GenBank/DDBJ databases">
        <authorList>
            <person name="Dhanesh K."/>
            <person name="Kumar G."/>
            <person name="Sasikala C."/>
            <person name="Venkata Ramana C."/>
        </authorList>
    </citation>
    <scope>NUCLEOTIDE SEQUENCE [LARGE SCALE GENOMIC DNA]</scope>
    <source>
        <strain evidence="24 25">JC645</strain>
    </source>
</reference>
<dbReference type="InterPro" id="IPR011006">
    <property type="entry name" value="CheY-like_superfamily"/>
</dbReference>
<dbReference type="PROSITE" id="PS50110">
    <property type="entry name" value="RESPONSE_REGULATORY"/>
    <property type="match status" value="2"/>
</dbReference>
<keyword evidence="8" id="KW-0547">Nucleotide-binding</keyword>
<evidence type="ECO:0000256" key="2">
    <source>
        <dbReference type="ARBA" id="ARBA00004651"/>
    </source>
</evidence>
<dbReference type="EMBL" id="VWOX01000007">
    <property type="protein sequence ID" value="KAA5542773.1"/>
    <property type="molecule type" value="Genomic_DNA"/>
</dbReference>
<evidence type="ECO:0000256" key="1">
    <source>
        <dbReference type="ARBA" id="ARBA00000085"/>
    </source>
</evidence>
<evidence type="ECO:0000256" key="11">
    <source>
        <dbReference type="ARBA" id="ARBA00022989"/>
    </source>
</evidence>
<feature type="domain" description="Histidine kinase" evidence="19">
    <location>
        <begin position="285"/>
        <end position="510"/>
    </location>
</feature>
<feature type="domain" description="HPt" evidence="23">
    <location>
        <begin position="847"/>
        <end position="940"/>
    </location>
</feature>
<feature type="domain" description="Response regulatory" evidence="20">
    <location>
        <begin position="671"/>
        <end position="789"/>
    </location>
</feature>
<feature type="compositionally biased region" description="Acidic residues" evidence="18">
    <location>
        <begin position="813"/>
        <end position="825"/>
    </location>
</feature>
<evidence type="ECO:0000313" key="25">
    <source>
        <dbReference type="Proteomes" id="UP000324479"/>
    </source>
</evidence>
<evidence type="ECO:0000256" key="4">
    <source>
        <dbReference type="ARBA" id="ARBA00022475"/>
    </source>
</evidence>
<dbReference type="GO" id="GO:0005524">
    <property type="term" value="F:ATP binding"/>
    <property type="evidence" value="ECO:0007669"/>
    <property type="project" value="UniProtKB-KW"/>
</dbReference>
<comment type="catalytic activity">
    <reaction evidence="1">
        <text>ATP + protein L-histidine = ADP + protein N-phospho-L-histidine.</text>
        <dbReference type="EC" id="2.7.13.3"/>
    </reaction>
</comment>
<feature type="domain" description="Response regulatory" evidence="20">
    <location>
        <begin position="529"/>
        <end position="650"/>
    </location>
</feature>
<comment type="caution">
    <text evidence="24">The sequence shown here is derived from an EMBL/GenBank/DDBJ whole genome shotgun (WGS) entry which is preliminary data.</text>
</comment>
<dbReference type="CDD" id="cd00130">
    <property type="entry name" value="PAS"/>
    <property type="match status" value="2"/>
</dbReference>
<dbReference type="CDD" id="cd00082">
    <property type="entry name" value="HisKA"/>
    <property type="match status" value="1"/>
</dbReference>
<dbReference type="PROSITE" id="PS50894">
    <property type="entry name" value="HPT"/>
    <property type="match status" value="1"/>
</dbReference>
<dbReference type="SUPFAM" id="SSF47226">
    <property type="entry name" value="Histidine-containing phosphotransfer domain, HPT domain"/>
    <property type="match status" value="1"/>
</dbReference>
<dbReference type="GO" id="GO:0000155">
    <property type="term" value="F:phosphorelay sensor kinase activity"/>
    <property type="evidence" value="ECO:0007669"/>
    <property type="project" value="InterPro"/>
</dbReference>
<dbReference type="FunFam" id="1.10.287.130:FF:000038">
    <property type="entry name" value="Sensory transduction histidine kinase"/>
    <property type="match status" value="1"/>
</dbReference>
<comment type="subcellular location">
    <subcellularLocation>
        <location evidence="2">Cell membrane</location>
        <topology evidence="2">Multi-pass membrane protein</topology>
    </subcellularLocation>
</comment>
<dbReference type="InterPro" id="IPR004358">
    <property type="entry name" value="Sig_transdc_His_kin-like_C"/>
</dbReference>
<dbReference type="PRINTS" id="PR00344">
    <property type="entry name" value="BCTRLSENSOR"/>
</dbReference>
<dbReference type="SUPFAM" id="SSF55874">
    <property type="entry name" value="ATPase domain of HSP90 chaperone/DNA topoisomerase II/histidine kinase"/>
    <property type="match status" value="1"/>
</dbReference>
<feature type="region of interest" description="Disordered" evidence="18">
    <location>
        <begin position="799"/>
        <end position="833"/>
    </location>
</feature>
<dbReference type="InterPro" id="IPR036097">
    <property type="entry name" value="HisK_dim/P_sf"/>
</dbReference>
<keyword evidence="25" id="KW-1185">Reference proteome</keyword>
<dbReference type="Gene3D" id="3.30.565.10">
    <property type="entry name" value="Histidine kinase-like ATPase, C-terminal domain"/>
    <property type="match status" value="1"/>
</dbReference>
<dbReference type="Proteomes" id="UP000324479">
    <property type="component" value="Unassembled WGS sequence"/>
</dbReference>
<dbReference type="SMART" id="SM00448">
    <property type="entry name" value="REC"/>
    <property type="match status" value="2"/>
</dbReference>
<dbReference type="AlphaFoldDB" id="A0A5M6D601"/>
<dbReference type="InterPro" id="IPR008207">
    <property type="entry name" value="Sig_transdc_His_kin_Hpt_dom"/>
</dbReference>
<dbReference type="SUPFAM" id="SSF52172">
    <property type="entry name" value="CheY-like"/>
    <property type="match status" value="2"/>
</dbReference>
<keyword evidence="13" id="KW-0472">Membrane</keyword>
<dbReference type="CDD" id="cd00088">
    <property type="entry name" value="HPT"/>
    <property type="match status" value="1"/>
</dbReference>
<dbReference type="Pfam" id="PF00072">
    <property type="entry name" value="Response_reg"/>
    <property type="match status" value="2"/>
</dbReference>
<gene>
    <name evidence="24" type="ORF">FYK55_14735</name>
</gene>
<dbReference type="InterPro" id="IPR036890">
    <property type="entry name" value="HATPase_C_sf"/>
</dbReference>
<dbReference type="PANTHER" id="PTHR45339">
    <property type="entry name" value="HYBRID SIGNAL TRANSDUCTION HISTIDINE KINASE J"/>
    <property type="match status" value="1"/>
</dbReference>
<evidence type="ECO:0000256" key="9">
    <source>
        <dbReference type="ARBA" id="ARBA00022777"/>
    </source>
</evidence>
<dbReference type="Gene3D" id="3.40.50.2300">
    <property type="match status" value="2"/>
</dbReference>
<keyword evidence="4" id="KW-1003">Cell membrane</keyword>
<protein>
    <recommendedName>
        <fullName evidence="3">histidine kinase</fullName>
        <ecNumber evidence="3">2.7.13.3</ecNumber>
    </recommendedName>
</protein>
<evidence type="ECO:0000256" key="16">
    <source>
        <dbReference type="PROSITE-ProRule" id="PRU00169"/>
    </source>
</evidence>
<evidence type="ECO:0000259" key="20">
    <source>
        <dbReference type="PROSITE" id="PS50110"/>
    </source>
</evidence>
<dbReference type="SMART" id="SM00073">
    <property type="entry name" value="HPT"/>
    <property type="match status" value="1"/>
</dbReference>
<dbReference type="SUPFAM" id="SSF55785">
    <property type="entry name" value="PYP-like sensor domain (PAS domain)"/>
    <property type="match status" value="2"/>
</dbReference>
<dbReference type="SMART" id="SM00387">
    <property type="entry name" value="HATPase_c"/>
    <property type="match status" value="1"/>
</dbReference>
<dbReference type="InterPro" id="IPR036641">
    <property type="entry name" value="HPT_dom_sf"/>
</dbReference>
<evidence type="ECO:0000256" key="7">
    <source>
        <dbReference type="ARBA" id="ARBA00022692"/>
    </source>
</evidence>
<evidence type="ECO:0000256" key="5">
    <source>
        <dbReference type="ARBA" id="ARBA00022553"/>
    </source>
</evidence>
<keyword evidence="9" id="KW-0418">Kinase</keyword>
<keyword evidence="10" id="KW-0067">ATP-binding</keyword>
<proteinExistence type="predicted"/>
<evidence type="ECO:0000259" key="22">
    <source>
        <dbReference type="PROSITE" id="PS50113"/>
    </source>
</evidence>
<sequence length="950" mass="105494">MSEQGIQNVASDDARSTYESLVNTLPLSVLIKDLDGRRLFANQTYLELRGLKWEDVIGKTDADLFPEEIANRYSHDDQRVIREHKVLHDVEESVNQDGKPCWIERIKSPIFGEDNEIIGIQLVFWDVTARHLAERELQHERHLLNALLKNIPDSIYFKDRDSRFMRISKAMAHKFGFSGEQDVVGKTDADIFTAAHAEAARSDELRIIESGNPLVDLVERETWPNRDDTWCISTKMPLFNDDGEIIGTFGISRDITELKRYEDDLREARDAADAANKAKGDFLANMSHEIRTPMNAIIGMSELLAQSELKAKQYDYVHLIRDSAESLLQLLNEILDFSKIESRKLQLESISFSLRDLIEKSGQTLAIRAAEKNLELACRVAPNLPDRWVGDPGRLRQVLINLIGNAIKFTDEGEVVVDVSKGKPHSSDPPGTTPLRFSIRDTGIGIPKDKQASVLDPFTQADASTTRRFGGTGLGLAISRQLVELMHGELELKSRPGQGTEFYFTAHFPLADEQVIDPKKELNRLAGLPVLLVDDNQTNLRILKEIFSTWRLKPALATGGSEALDLIREADERGKPYALAVLDCMMPGMDGFELAKRIRETHSRDQMKLIILSSATSTDDTGRCEESQISRYMTKPVIQSELLDAVLDVMHIRESGEPRKRNSLPSCPHLRVLVAEDGLANQQVAIGMLEAAGHSAVVVSDGRQAVAAWKEEPFDLILMDMHMPIMDGLEASEAIRNHERTTGGHIPIVALTAAAMKEDAEACLKAGMDAYLAKPIHHPDLQETMARFAPEKSVLEGLEATRSTPDTGSPPDVTEEPSPESDSEADPPTRSSDIIDLGAAASRIPHGLRGVRQLAKVFVNECTDMIAALHESVSQTDGPAIRRTAHTLKGSANLFSAKRVHDAAEELETAARNEQLDNSQSLLERLETEVEMMLDELNRFMESGEESSGG</sequence>
<evidence type="ECO:0000256" key="13">
    <source>
        <dbReference type="ARBA" id="ARBA00023136"/>
    </source>
</evidence>
<keyword evidence="11" id="KW-1133">Transmembrane helix</keyword>
<dbReference type="InterPro" id="IPR003594">
    <property type="entry name" value="HATPase_dom"/>
</dbReference>
<feature type="modified residue" description="4-aspartylphosphate" evidence="16">
    <location>
        <position position="583"/>
    </location>
</feature>
<feature type="domain" description="PAC" evidence="22">
    <location>
        <begin position="201"/>
        <end position="267"/>
    </location>
</feature>
<evidence type="ECO:0000256" key="18">
    <source>
        <dbReference type="SAM" id="MobiDB-lite"/>
    </source>
</evidence>
<accession>A0A5M6D601</accession>
<dbReference type="InterPro" id="IPR001789">
    <property type="entry name" value="Sig_transdc_resp-reg_receiver"/>
</dbReference>
<dbReference type="Pfam" id="PF00512">
    <property type="entry name" value="HisKA"/>
    <property type="match status" value="1"/>
</dbReference>
<dbReference type="Pfam" id="PF02518">
    <property type="entry name" value="HATPase_c"/>
    <property type="match status" value="1"/>
</dbReference>
<evidence type="ECO:0000259" key="23">
    <source>
        <dbReference type="PROSITE" id="PS50894"/>
    </source>
</evidence>
<feature type="modified residue" description="Phosphohistidine" evidence="15">
    <location>
        <position position="886"/>
    </location>
</feature>
<keyword evidence="6" id="KW-0808">Transferase</keyword>
<evidence type="ECO:0000256" key="8">
    <source>
        <dbReference type="ARBA" id="ARBA00022741"/>
    </source>
</evidence>
<dbReference type="InterPro" id="IPR005467">
    <property type="entry name" value="His_kinase_dom"/>
</dbReference>
<dbReference type="InterPro" id="IPR000014">
    <property type="entry name" value="PAS"/>
</dbReference>
<keyword evidence="5 16" id="KW-0597">Phosphoprotein</keyword>
<dbReference type="PANTHER" id="PTHR45339:SF1">
    <property type="entry name" value="HYBRID SIGNAL TRANSDUCTION HISTIDINE KINASE J"/>
    <property type="match status" value="1"/>
</dbReference>
<evidence type="ECO:0000256" key="10">
    <source>
        <dbReference type="ARBA" id="ARBA00022840"/>
    </source>
</evidence>
<name>A0A5M6D601_9BACT</name>
<dbReference type="InterPro" id="IPR000700">
    <property type="entry name" value="PAS-assoc_C"/>
</dbReference>
<evidence type="ECO:0000256" key="12">
    <source>
        <dbReference type="ARBA" id="ARBA00023012"/>
    </source>
</evidence>
<dbReference type="EC" id="2.7.13.3" evidence="3"/>
<evidence type="ECO:0000313" key="24">
    <source>
        <dbReference type="EMBL" id="KAA5542773.1"/>
    </source>
</evidence>
<dbReference type="Gene3D" id="1.10.287.130">
    <property type="match status" value="1"/>
</dbReference>
<dbReference type="PROSITE" id="PS50113">
    <property type="entry name" value="PAC"/>
    <property type="match status" value="2"/>
</dbReference>
<dbReference type="PROSITE" id="PS50109">
    <property type="entry name" value="HIS_KIN"/>
    <property type="match status" value="1"/>
</dbReference>
<dbReference type="Gene3D" id="3.30.450.20">
    <property type="entry name" value="PAS domain"/>
    <property type="match status" value="2"/>
</dbReference>
<dbReference type="SMART" id="SM00091">
    <property type="entry name" value="PAS"/>
    <property type="match status" value="2"/>
</dbReference>
<dbReference type="FunFam" id="3.30.565.10:FF:000010">
    <property type="entry name" value="Sensor histidine kinase RcsC"/>
    <property type="match status" value="1"/>
</dbReference>
<dbReference type="PROSITE" id="PS50112">
    <property type="entry name" value="PAS"/>
    <property type="match status" value="1"/>
</dbReference>
<evidence type="ECO:0000259" key="21">
    <source>
        <dbReference type="PROSITE" id="PS50112"/>
    </source>
</evidence>
<keyword evidence="7" id="KW-0812">Transmembrane</keyword>
<dbReference type="InterPro" id="IPR035965">
    <property type="entry name" value="PAS-like_dom_sf"/>
</dbReference>
<evidence type="ECO:0000256" key="6">
    <source>
        <dbReference type="ARBA" id="ARBA00022679"/>
    </source>
</evidence>
<dbReference type="Pfam" id="PF01627">
    <property type="entry name" value="Hpt"/>
    <property type="match status" value="1"/>
</dbReference>
<dbReference type="InterPro" id="IPR013656">
    <property type="entry name" value="PAS_4"/>
</dbReference>
<dbReference type="CDD" id="cd16922">
    <property type="entry name" value="HATPase_EvgS-ArcB-TorS-like"/>
    <property type="match status" value="1"/>
</dbReference>
<dbReference type="SMART" id="SM00388">
    <property type="entry name" value="HisKA"/>
    <property type="match status" value="1"/>
</dbReference>
<keyword evidence="17" id="KW-0175">Coiled coil</keyword>
<feature type="coiled-coil region" evidence="17">
    <location>
        <begin position="251"/>
        <end position="278"/>
    </location>
</feature>
<evidence type="ECO:0000259" key="19">
    <source>
        <dbReference type="PROSITE" id="PS50109"/>
    </source>
</evidence>
<dbReference type="GO" id="GO:0005886">
    <property type="term" value="C:plasma membrane"/>
    <property type="evidence" value="ECO:0007669"/>
    <property type="project" value="UniProtKB-SubCell"/>
</dbReference>
<organism evidence="24 25">
    <name type="scientific">Roseiconus nitratireducens</name>
    <dbReference type="NCBI Taxonomy" id="2605748"/>
    <lineage>
        <taxon>Bacteria</taxon>
        <taxon>Pseudomonadati</taxon>
        <taxon>Planctomycetota</taxon>
        <taxon>Planctomycetia</taxon>
        <taxon>Pirellulales</taxon>
        <taxon>Pirellulaceae</taxon>
        <taxon>Roseiconus</taxon>
    </lineage>
</organism>
<keyword evidence="12" id="KW-0902">Two-component regulatory system</keyword>
<evidence type="ECO:0000256" key="15">
    <source>
        <dbReference type="PROSITE-ProRule" id="PRU00110"/>
    </source>
</evidence>
<evidence type="ECO:0000256" key="17">
    <source>
        <dbReference type="SAM" id="Coils"/>
    </source>
</evidence>
<evidence type="ECO:0000256" key="14">
    <source>
        <dbReference type="ARBA" id="ARBA00023306"/>
    </source>
</evidence>
<dbReference type="CDD" id="cd17546">
    <property type="entry name" value="REC_hyHK_CKI1_RcsC-like"/>
    <property type="match status" value="2"/>
</dbReference>
<feature type="coiled-coil region" evidence="17">
    <location>
        <begin position="916"/>
        <end position="943"/>
    </location>
</feature>
<feature type="domain" description="PAC" evidence="22">
    <location>
        <begin position="80"/>
        <end position="139"/>
    </location>
</feature>